<dbReference type="OMA" id="PSDCPWG"/>
<dbReference type="Proteomes" id="UP000009131">
    <property type="component" value="Unassembled WGS sequence"/>
</dbReference>
<keyword evidence="4 7" id="KW-0719">Serine esterase</keyword>
<name>G7EAI7_MIXOS</name>
<dbReference type="OrthoDB" id="420518at2759"/>
<feature type="active site" description="Charge relay system" evidence="6">
    <location>
        <position position="263"/>
    </location>
</feature>
<dbReference type="GO" id="GO:0046294">
    <property type="term" value="P:formaldehyde catabolic process"/>
    <property type="evidence" value="ECO:0007669"/>
    <property type="project" value="InterPro"/>
</dbReference>
<reference evidence="8 9" key="2">
    <citation type="journal article" date="2012" name="Open Biol.">
        <title>Characteristics of nucleosomes and linker DNA regions on the genome of the basidiomycete Mixia osmundae revealed by mono- and dinucleosome mapping.</title>
        <authorList>
            <person name="Nishida H."/>
            <person name="Kondo S."/>
            <person name="Matsumoto T."/>
            <person name="Suzuki Y."/>
            <person name="Yoshikawa H."/>
            <person name="Taylor T.D."/>
            <person name="Sugiyama J."/>
        </authorList>
    </citation>
    <scope>NUCLEOTIDE SEQUENCE [LARGE SCALE GENOMIC DNA]</scope>
    <source>
        <strain evidence="9">CBS 9802 / IAM 14324 / JCM 22182 / KY 12970</strain>
    </source>
</reference>
<evidence type="ECO:0000313" key="9">
    <source>
        <dbReference type="Proteomes" id="UP000009131"/>
    </source>
</evidence>
<dbReference type="GO" id="GO:0018738">
    <property type="term" value="F:S-formylglutathione hydrolase activity"/>
    <property type="evidence" value="ECO:0007669"/>
    <property type="project" value="UniProtKB-EC"/>
</dbReference>
<dbReference type="SUPFAM" id="SSF53474">
    <property type="entry name" value="alpha/beta-Hydrolases"/>
    <property type="match status" value="1"/>
</dbReference>
<evidence type="ECO:0000256" key="3">
    <source>
        <dbReference type="ARBA" id="ARBA00016774"/>
    </source>
</evidence>
<comment type="catalytic activity">
    <reaction evidence="7">
        <text>S-formylglutathione + H2O = formate + glutathione + H(+)</text>
        <dbReference type="Rhea" id="RHEA:14961"/>
        <dbReference type="ChEBI" id="CHEBI:15377"/>
        <dbReference type="ChEBI" id="CHEBI:15378"/>
        <dbReference type="ChEBI" id="CHEBI:15740"/>
        <dbReference type="ChEBI" id="CHEBI:57688"/>
        <dbReference type="ChEBI" id="CHEBI:57925"/>
        <dbReference type="EC" id="3.1.2.12"/>
    </reaction>
</comment>
<dbReference type="PANTHER" id="PTHR10061">
    <property type="entry name" value="S-FORMYLGLUTATHIONE HYDROLASE"/>
    <property type="match status" value="1"/>
</dbReference>
<feature type="active site" description="Charge relay system" evidence="6">
    <location>
        <position position="226"/>
    </location>
</feature>
<reference evidence="8 9" key="1">
    <citation type="journal article" date="2011" name="J. Gen. Appl. Microbiol.">
        <title>Draft genome sequencing of the enigmatic basidiomycete Mixia osmundae.</title>
        <authorList>
            <person name="Nishida H."/>
            <person name="Nagatsuka Y."/>
            <person name="Sugiyama J."/>
        </authorList>
    </citation>
    <scope>NUCLEOTIDE SEQUENCE [LARGE SCALE GENOMIC DNA]</scope>
    <source>
        <strain evidence="9">CBS 9802 / IAM 14324 / JCM 22182 / KY 12970</strain>
    </source>
</reference>
<dbReference type="EMBL" id="BABT02000240">
    <property type="protein sequence ID" value="GAA99847.1"/>
    <property type="molecule type" value="Genomic_DNA"/>
</dbReference>
<accession>G7EAI7</accession>
<dbReference type="AlphaFoldDB" id="G7EAI7"/>
<proteinExistence type="inferred from homology"/>
<dbReference type="PANTHER" id="PTHR10061:SF0">
    <property type="entry name" value="S-FORMYLGLUTATHIONE HYDROLASE"/>
    <property type="match status" value="1"/>
</dbReference>
<gene>
    <name evidence="8" type="primary">Mo06550</name>
    <name evidence="8" type="ORF">E5Q_06550</name>
</gene>
<comment type="subcellular location">
    <subcellularLocation>
        <location evidence="7">Cytoplasm</location>
    </subcellularLocation>
</comment>
<comment type="function">
    <text evidence="7">Serine hydrolase involved in the detoxification of formaldehyde.</text>
</comment>
<organism evidence="8 9">
    <name type="scientific">Mixia osmundae (strain CBS 9802 / IAM 14324 / JCM 22182 / KY 12970)</name>
    <dbReference type="NCBI Taxonomy" id="764103"/>
    <lineage>
        <taxon>Eukaryota</taxon>
        <taxon>Fungi</taxon>
        <taxon>Dikarya</taxon>
        <taxon>Basidiomycota</taxon>
        <taxon>Pucciniomycotina</taxon>
        <taxon>Mixiomycetes</taxon>
        <taxon>Mixiales</taxon>
        <taxon>Mixiaceae</taxon>
        <taxon>Mixia</taxon>
    </lineage>
</organism>
<evidence type="ECO:0000256" key="1">
    <source>
        <dbReference type="ARBA" id="ARBA00005622"/>
    </source>
</evidence>
<comment type="caution">
    <text evidence="8">The sequence shown here is derived from an EMBL/GenBank/DDBJ whole genome shotgun (WGS) entry which is preliminary data.</text>
</comment>
<dbReference type="RefSeq" id="XP_014570959.1">
    <property type="nucleotide sequence ID" value="XM_014715473.1"/>
</dbReference>
<sequence length="285" mass="31108">MGLKQESANKTFGGTLTKYELTADKLGQLTTKINVFVPGGSGKFPVLLYLAGLTCTEDNGAQKGGFFQSAAEHKIALVFPDTSPRGAKIESEDDSFDFGSGAGFYLDATKEPWSKHYNMSSYLTEELPALLKEADLPLDLSRTSLMGHSMGGHGAISLYLRHPQLYKSASGFSPIANPTQCGWGEKAFKGYLKGGVEEGKKYDSTELIAGFRGKDVHILIDQGTGDDWYKKGQLLTENFQKAAGQAGLNEESVKIRMQDGYDHSYFFISTFASDHVAFHAKYLHA</sequence>
<dbReference type="eggNOG" id="KOG3101">
    <property type="taxonomic scope" value="Eukaryota"/>
</dbReference>
<dbReference type="Pfam" id="PF00756">
    <property type="entry name" value="Esterase"/>
    <property type="match status" value="1"/>
</dbReference>
<dbReference type="InterPro" id="IPR000801">
    <property type="entry name" value="Esterase-like"/>
</dbReference>
<evidence type="ECO:0000313" key="8">
    <source>
        <dbReference type="EMBL" id="GAA99847.1"/>
    </source>
</evidence>
<feature type="active site" description="Charge relay system" evidence="6">
    <location>
        <position position="149"/>
    </location>
</feature>
<evidence type="ECO:0000256" key="4">
    <source>
        <dbReference type="ARBA" id="ARBA00022487"/>
    </source>
</evidence>
<comment type="similarity">
    <text evidence="1 7">Belongs to the esterase D family.</text>
</comment>
<evidence type="ECO:0000256" key="6">
    <source>
        <dbReference type="PIRSR" id="PIRSR614186-1"/>
    </source>
</evidence>
<dbReference type="FunFam" id="3.40.50.1820:FF:000002">
    <property type="entry name" value="S-formylglutathione hydrolase"/>
    <property type="match status" value="1"/>
</dbReference>
<keyword evidence="5 7" id="KW-0378">Hydrolase</keyword>
<evidence type="ECO:0000256" key="5">
    <source>
        <dbReference type="ARBA" id="ARBA00022801"/>
    </source>
</evidence>
<dbReference type="HOGENOM" id="CLU_056472_0_1_1"/>
<evidence type="ECO:0000256" key="7">
    <source>
        <dbReference type="RuleBase" id="RU363068"/>
    </source>
</evidence>
<dbReference type="InterPro" id="IPR014186">
    <property type="entry name" value="S-formylglutathione_hydrol"/>
</dbReference>
<dbReference type="EC" id="3.1.2.12" evidence="2 7"/>
<dbReference type="InParanoid" id="G7EAI7"/>
<keyword evidence="7" id="KW-0963">Cytoplasm</keyword>
<keyword evidence="9" id="KW-1185">Reference proteome</keyword>
<dbReference type="InterPro" id="IPR029058">
    <property type="entry name" value="AB_hydrolase_fold"/>
</dbReference>
<dbReference type="GO" id="GO:0005829">
    <property type="term" value="C:cytosol"/>
    <property type="evidence" value="ECO:0007669"/>
    <property type="project" value="TreeGrafter"/>
</dbReference>
<dbReference type="STRING" id="764103.G7EAI7"/>
<dbReference type="Gene3D" id="3.40.50.1820">
    <property type="entry name" value="alpha/beta hydrolase"/>
    <property type="match status" value="1"/>
</dbReference>
<protein>
    <recommendedName>
        <fullName evidence="3 7">S-formylglutathione hydrolase</fullName>
        <ecNumber evidence="2 7">3.1.2.12</ecNumber>
    </recommendedName>
</protein>
<dbReference type="GO" id="GO:0052689">
    <property type="term" value="F:carboxylic ester hydrolase activity"/>
    <property type="evidence" value="ECO:0007669"/>
    <property type="project" value="UniProtKB-KW"/>
</dbReference>
<evidence type="ECO:0000256" key="2">
    <source>
        <dbReference type="ARBA" id="ARBA00012479"/>
    </source>
</evidence>
<dbReference type="NCBIfam" id="TIGR02821">
    <property type="entry name" value="fghA_ester_D"/>
    <property type="match status" value="1"/>
</dbReference>